<evidence type="ECO:0000313" key="2">
    <source>
        <dbReference type="Proteomes" id="UP001055811"/>
    </source>
</evidence>
<protein>
    <submittedName>
        <fullName evidence="1">Uncharacterized protein</fullName>
    </submittedName>
</protein>
<name>A0ACB8YZ78_CICIN</name>
<organism evidence="1 2">
    <name type="scientific">Cichorium intybus</name>
    <name type="common">Chicory</name>
    <dbReference type="NCBI Taxonomy" id="13427"/>
    <lineage>
        <taxon>Eukaryota</taxon>
        <taxon>Viridiplantae</taxon>
        <taxon>Streptophyta</taxon>
        <taxon>Embryophyta</taxon>
        <taxon>Tracheophyta</taxon>
        <taxon>Spermatophyta</taxon>
        <taxon>Magnoliopsida</taxon>
        <taxon>eudicotyledons</taxon>
        <taxon>Gunneridae</taxon>
        <taxon>Pentapetalae</taxon>
        <taxon>asterids</taxon>
        <taxon>campanulids</taxon>
        <taxon>Asterales</taxon>
        <taxon>Asteraceae</taxon>
        <taxon>Cichorioideae</taxon>
        <taxon>Cichorieae</taxon>
        <taxon>Cichoriinae</taxon>
        <taxon>Cichorium</taxon>
    </lineage>
</organism>
<evidence type="ECO:0000313" key="1">
    <source>
        <dbReference type="EMBL" id="KAI3690741.1"/>
    </source>
</evidence>
<dbReference type="Proteomes" id="UP001055811">
    <property type="component" value="Linkage Group LG09"/>
</dbReference>
<comment type="caution">
    <text evidence="1">The sequence shown here is derived from an EMBL/GenBank/DDBJ whole genome shotgun (WGS) entry which is preliminary data.</text>
</comment>
<keyword evidence="2" id="KW-1185">Reference proteome</keyword>
<proteinExistence type="predicted"/>
<accession>A0ACB8YZ78</accession>
<gene>
    <name evidence="1" type="ORF">L2E82_48948</name>
</gene>
<dbReference type="EMBL" id="CM042017">
    <property type="protein sequence ID" value="KAI3690741.1"/>
    <property type="molecule type" value="Genomic_DNA"/>
</dbReference>
<reference evidence="1 2" key="2">
    <citation type="journal article" date="2022" name="Mol. Ecol. Resour.">
        <title>The genomes of chicory, endive, great burdock and yacon provide insights into Asteraceae paleo-polyploidization history and plant inulin production.</title>
        <authorList>
            <person name="Fan W."/>
            <person name="Wang S."/>
            <person name="Wang H."/>
            <person name="Wang A."/>
            <person name="Jiang F."/>
            <person name="Liu H."/>
            <person name="Zhao H."/>
            <person name="Xu D."/>
            <person name="Zhang Y."/>
        </authorList>
    </citation>
    <scope>NUCLEOTIDE SEQUENCE [LARGE SCALE GENOMIC DNA]</scope>
    <source>
        <strain evidence="2">cv. Punajuju</strain>
        <tissue evidence="1">Leaves</tissue>
    </source>
</reference>
<sequence>MGYSSRSVAYRVLNKRTRVIEESFDIEFDDQYQWRKKNQDILYKLQKDAEVVHSPDAIQQLILASGPSTSSEPTTSDNQTDLPINTLTVEGEPSLPSPNHQTQKEPSHPATSEGSLDSLHMLMGYLNPRGTIKPQEIPPDENTSAEESQIQNTTPEDTNFIQNVSPPISDPAHLPRLHKWTRSHPPNQIIGDPLSKVQTRSKK</sequence>
<reference evidence="2" key="1">
    <citation type="journal article" date="2022" name="Mol. Ecol. Resour.">
        <title>The genomes of chicory, endive, great burdock and yacon provide insights into Asteraceae palaeo-polyploidization history and plant inulin production.</title>
        <authorList>
            <person name="Fan W."/>
            <person name="Wang S."/>
            <person name="Wang H."/>
            <person name="Wang A."/>
            <person name="Jiang F."/>
            <person name="Liu H."/>
            <person name="Zhao H."/>
            <person name="Xu D."/>
            <person name="Zhang Y."/>
        </authorList>
    </citation>
    <scope>NUCLEOTIDE SEQUENCE [LARGE SCALE GENOMIC DNA]</scope>
    <source>
        <strain evidence="2">cv. Punajuju</strain>
    </source>
</reference>